<dbReference type="GO" id="GO:0016491">
    <property type="term" value="F:oxidoreductase activity"/>
    <property type="evidence" value="ECO:0007669"/>
    <property type="project" value="InterPro"/>
</dbReference>
<dbReference type="InterPro" id="IPR006694">
    <property type="entry name" value="Fatty_acid_hydroxylase"/>
</dbReference>
<accession>A0A9W6ZUJ0</accession>
<evidence type="ECO:0000256" key="4">
    <source>
        <dbReference type="ARBA" id="ARBA00023136"/>
    </source>
</evidence>
<sequence>MLPISQTASDLTLPQTIILSFFQNVLAWSTVYLPTMAFIWVFKAQLQRFKINPDETPADLKRKELRRTLVSLLLLALWDVFVLAPQTFSTNKPEVVNPIRVLTWLFMFVWNDAHFYTIHRSLHHPMWYRQIHKIHHESINPNPLSGLSFHPVEGVVYFSALLVTFLIPLSPIEYTIYKFGLVWAPLGGHIGYTFYDVEKNPLYPRRFEHYVHHVKFNNNFGAGLFPDGKIWDWALGTVWPEDKPIERQGGESKKSK</sequence>
<dbReference type="EMBL" id="BLQM01000049">
    <property type="protein sequence ID" value="GMH56200.1"/>
    <property type="molecule type" value="Genomic_DNA"/>
</dbReference>
<evidence type="ECO:0000256" key="3">
    <source>
        <dbReference type="ARBA" id="ARBA00022989"/>
    </source>
</evidence>
<dbReference type="GO" id="GO:0016020">
    <property type="term" value="C:membrane"/>
    <property type="evidence" value="ECO:0007669"/>
    <property type="project" value="UniProtKB-SubCell"/>
</dbReference>
<dbReference type="GO" id="GO:0005506">
    <property type="term" value="F:iron ion binding"/>
    <property type="evidence" value="ECO:0007669"/>
    <property type="project" value="InterPro"/>
</dbReference>
<reference evidence="8" key="1">
    <citation type="journal article" date="2023" name="Commun. Biol.">
        <title>Genome analysis of Parmales, the sister group of diatoms, reveals the evolutionary specialization of diatoms from phago-mixotrophs to photoautotrophs.</title>
        <authorList>
            <person name="Ban H."/>
            <person name="Sato S."/>
            <person name="Yoshikawa S."/>
            <person name="Yamada K."/>
            <person name="Nakamura Y."/>
            <person name="Ichinomiya M."/>
            <person name="Sato N."/>
            <person name="Blanc-Mathieu R."/>
            <person name="Endo H."/>
            <person name="Kuwata A."/>
            <person name="Ogata H."/>
        </authorList>
    </citation>
    <scope>NUCLEOTIDE SEQUENCE [LARGE SCALE GENOMIC DNA]</scope>
</reference>
<protein>
    <recommendedName>
        <fullName evidence="6">Fatty acid hydroxylase domain-containing protein</fullName>
    </recommendedName>
</protein>
<evidence type="ECO:0000256" key="2">
    <source>
        <dbReference type="ARBA" id="ARBA00022692"/>
    </source>
</evidence>
<keyword evidence="4 5" id="KW-0472">Membrane</keyword>
<dbReference type="InterPro" id="IPR050307">
    <property type="entry name" value="Sterol_Desaturase_Related"/>
</dbReference>
<dbReference type="Proteomes" id="UP001162640">
    <property type="component" value="Unassembled WGS sequence"/>
</dbReference>
<dbReference type="AlphaFoldDB" id="A0A9W6ZUJ0"/>
<name>A0A9W6ZUJ0_9STRA</name>
<keyword evidence="2 5" id="KW-0812">Transmembrane</keyword>
<dbReference type="PANTHER" id="PTHR11863">
    <property type="entry name" value="STEROL DESATURASE"/>
    <property type="match status" value="1"/>
</dbReference>
<feature type="transmembrane region" description="Helical" evidence="5">
    <location>
        <begin position="69"/>
        <end position="89"/>
    </location>
</feature>
<evidence type="ECO:0000313" key="8">
    <source>
        <dbReference type="Proteomes" id="UP001162640"/>
    </source>
</evidence>
<dbReference type="Pfam" id="PF04116">
    <property type="entry name" value="FA_hydroxylase"/>
    <property type="match status" value="1"/>
</dbReference>
<organism evidence="7 8">
    <name type="scientific">Triparma laevis f. inornata</name>
    <dbReference type="NCBI Taxonomy" id="1714386"/>
    <lineage>
        <taxon>Eukaryota</taxon>
        <taxon>Sar</taxon>
        <taxon>Stramenopiles</taxon>
        <taxon>Ochrophyta</taxon>
        <taxon>Bolidophyceae</taxon>
        <taxon>Parmales</taxon>
        <taxon>Triparmaceae</taxon>
        <taxon>Triparma</taxon>
    </lineage>
</organism>
<feature type="domain" description="Fatty acid hydroxylase" evidence="6">
    <location>
        <begin position="104"/>
        <end position="237"/>
    </location>
</feature>
<gene>
    <name evidence="7" type="ORF">TL16_g02082</name>
</gene>
<keyword evidence="3 5" id="KW-1133">Transmembrane helix</keyword>
<comment type="caution">
    <text evidence="7">The sequence shown here is derived from an EMBL/GenBank/DDBJ whole genome shotgun (WGS) entry which is preliminary data.</text>
</comment>
<comment type="subcellular location">
    <subcellularLocation>
        <location evidence="1">Membrane</location>
    </subcellularLocation>
</comment>
<dbReference type="GO" id="GO:0008610">
    <property type="term" value="P:lipid biosynthetic process"/>
    <property type="evidence" value="ECO:0007669"/>
    <property type="project" value="InterPro"/>
</dbReference>
<evidence type="ECO:0000256" key="1">
    <source>
        <dbReference type="ARBA" id="ARBA00004370"/>
    </source>
</evidence>
<evidence type="ECO:0000256" key="5">
    <source>
        <dbReference type="SAM" id="Phobius"/>
    </source>
</evidence>
<evidence type="ECO:0000259" key="6">
    <source>
        <dbReference type="Pfam" id="PF04116"/>
    </source>
</evidence>
<feature type="transmembrane region" description="Helical" evidence="5">
    <location>
        <begin position="154"/>
        <end position="170"/>
    </location>
</feature>
<evidence type="ECO:0000313" key="7">
    <source>
        <dbReference type="EMBL" id="GMH56200.1"/>
    </source>
</evidence>
<feature type="transmembrane region" description="Helical" evidence="5">
    <location>
        <begin position="20"/>
        <end position="42"/>
    </location>
</feature>
<proteinExistence type="predicted"/>